<dbReference type="PRINTS" id="PR00401">
    <property type="entry name" value="SH2DOMAIN"/>
</dbReference>
<dbReference type="Gene3D" id="3.30.505.10">
    <property type="entry name" value="SH2 domain"/>
    <property type="match status" value="1"/>
</dbReference>
<dbReference type="PANTHER" id="PTHR24418">
    <property type="entry name" value="TYROSINE-PROTEIN KINASE"/>
    <property type="match status" value="1"/>
</dbReference>
<keyword evidence="3 9" id="KW-0547">Nucleotide-binding</keyword>
<organism evidence="14 15">
    <name type="scientific">Trichuris trichiura</name>
    <name type="common">Whipworm</name>
    <name type="synonym">Trichocephalus trichiurus</name>
    <dbReference type="NCBI Taxonomy" id="36087"/>
    <lineage>
        <taxon>Eukaryota</taxon>
        <taxon>Metazoa</taxon>
        <taxon>Ecdysozoa</taxon>
        <taxon>Nematoda</taxon>
        <taxon>Enoplea</taxon>
        <taxon>Dorylaimia</taxon>
        <taxon>Trichinellida</taxon>
        <taxon>Trichuridae</taxon>
        <taxon>Trichuris</taxon>
    </lineage>
</organism>
<dbReference type="InterPro" id="IPR000719">
    <property type="entry name" value="Prot_kinase_dom"/>
</dbReference>
<evidence type="ECO:0000259" key="13">
    <source>
        <dbReference type="PROSITE" id="PS50011"/>
    </source>
</evidence>
<dbReference type="EMBL" id="HG805810">
    <property type="protein sequence ID" value="CDW51844.1"/>
    <property type="molecule type" value="Genomic_DNA"/>
</dbReference>
<evidence type="ECO:0000256" key="9">
    <source>
        <dbReference type="RuleBase" id="RU362096"/>
    </source>
</evidence>
<reference evidence="14" key="1">
    <citation type="submission" date="2014-01" db="EMBL/GenBank/DDBJ databases">
        <authorList>
            <person name="Aslett M."/>
        </authorList>
    </citation>
    <scope>NUCLEOTIDE SEQUENCE</scope>
</reference>
<sequence length="619" mass="69187">MSDQVRVLYYHESGDWCRASTGSHALTGKRVPGRIGWVPSAYIAPVNSLEKHTWYHGKISRGEAEYLLSSGINGSFLVRESESCPGQISVSLRYEGRVYHYRLNEDSDGKVFCRYIDGKTCLLIALSCSKERHSFFSYQTVDLSGGGQYGDVYEAYWKRFNRSVAVKTLKEDSMALTEFLSEATIMKDLRHRNLIQLLGRNLILADPFSFAHFGVFFKVSLASLISGERNFVFFRDLAARNCLVGEKHIVKIADFGLARFMREETYTARAGAKFPIKWTAPEGLAYNTFSTKSDVWAFGVLLWEIATYGKTPYPGVEFSEVYTLLEKGFRMECPAGCPPSAYELMLQCWRWSAADRPTFREISIALEEMSSAAGDGSTTVLILSIFNGEVLRSFSAYRPSDRNRGHGSAFNSNVAVVKSTSGSTSSSKSRYLRSKNSSFDERSSSRGGSSSTDRLQEQMMRQVVGHFSTIPKSNKIDAYFESLSEEVPTTTSTSPNLVSIPIARTASSGSGHCVNRESVTNMCKALSGLLSEMKQERTLSSSNCIRLCENLHQFKRVCSAYAERVSPHGKFRFRELLVLVDSHVSCLKNYSSINSTESGEKLLKNIEATVRDVMVLVKR</sequence>
<keyword evidence="1 8" id="KW-0728">SH3 domain</keyword>
<gene>
    <name evidence="14" type="ORF">TTRE_0000010301</name>
</gene>
<dbReference type="GO" id="GO:0005524">
    <property type="term" value="F:ATP binding"/>
    <property type="evidence" value="ECO:0007669"/>
    <property type="project" value="UniProtKB-KW"/>
</dbReference>
<dbReference type="Pfam" id="PF00017">
    <property type="entry name" value="SH2"/>
    <property type="match status" value="1"/>
</dbReference>
<dbReference type="PRINTS" id="PR00109">
    <property type="entry name" value="TYRKINASE"/>
</dbReference>
<dbReference type="InterPro" id="IPR011009">
    <property type="entry name" value="Kinase-like_dom_sf"/>
</dbReference>
<dbReference type="GO" id="GO:0004715">
    <property type="term" value="F:non-membrane spanning protein tyrosine kinase activity"/>
    <property type="evidence" value="ECO:0007669"/>
    <property type="project" value="UniProtKB-EC"/>
</dbReference>
<dbReference type="InterPro" id="IPR050198">
    <property type="entry name" value="Non-receptor_tyrosine_kinases"/>
</dbReference>
<dbReference type="SMART" id="SM00808">
    <property type="entry name" value="FABD"/>
    <property type="match status" value="1"/>
</dbReference>
<accession>A0A077YVR2</accession>
<feature type="domain" description="Protein kinase" evidence="13">
    <location>
        <begin position="138"/>
        <end position="366"/>
    </location>
</feature>
<evidence type="ECO:0000259" key="12">
    <source>
        <dbReference type="PROSITE" id="PS50002"/>
    </source>
</evidence>
<feature type="domain" description="SH3" evidence="12">
    <location>
        <begin position="1"/>
        <end position="48"/>
    </location>
</feature>
<keyword evidence="2 9" id="KW-0808">Transferase</keyword>
<feature type="compositionally biased region" description="Low complexity" evidence="10">
    <location>
        <begin position="419"/>
        <end position="437"/>
    </location>
</feature>
<dbReference type="InterPro" id="IPR001245">
    <property type="entry name" value="Ser-Thr/Tyr_kinase_cat_dom"/>
</dbReference>
<dbReference type="STRING" id="36087.A0A077YVR2"/>
<evidence type="ECO:0000256" key="10">
    <source>
        <dbReference type="SAM" id="MobiDB-lite"/>
    </source>
</evidence>
<protein>
    <recommendedName>
        <fullName evidence="9">Tyrosine-protein kinase</fullName>
        <ecNumber evidence="9">2.7.10.2</ecNumber>
    </recommendedName>
</protein>
<dbReference type="AlphaFoldDB" id="A0A077YVR2"/>
<comment type="similarity">
    <text evidence="9">Belongs to the protein kinase superfamily. Tyr protein kinase family.</text>
</comment>
<evidence type="ECO:0000313" key="15">
    <source>
        <dbReference type="Proteomes" id="UP000030665"/>
    </source>
</evidence>
<evidence type="ECO:0000256" key="6">
    <source>
        <dbReference type="ARBA" id="ARBA00023137"/>
    </source>
</evidence>
<dbReference type="Proteomes" id="UP000030665">
    <property type="component" value="Unassembled WGS sequence"/>
</dbReference>
<dbReference type="EC" id="2.7.10.2" evidence="9"/>
<evidence type="ECO:0000259" key="11">
    <source>
        <dbReference type="PROSITE" id="PS50001"/>
    </source>
</evidence>
<dbReference type="FunFam" id="1.10.510.10:FF:000986">
    <property type="entry name" value="Protein tyrosine kinase 2aa"/>
    <property type="match status" value="1"/>
</dbReference>
<keyword evidence="4 9" id="KW-0418">Kinase</keyword>
<dbReference type="Gene3D" id="1.20.120.330">
    <property type="entry name" value="Nucleotidyltransferases domain 2"/>
    <property type="match status" value="1"/>
</dbReference>
<evidence type="ECO:0000313" key="14">
    <source>
        <dbReference type="EMBL" id="CDW51844.1"/>
    </source>
</evidence>
<evidence type="ECO:0000256" key="2">
    <source>
        <dbReference type="ARBA" id="ARBA00022679"/>
    </source>
</evidence>
<feature type="domain" description="SH2" evidence="11">
    <location>
        <begin position="54"/>
        <end position="115"/>
    </location>
</feature>
<dbReference type="SUPFAM" id="SSF56112">
    <property type="entry name" value="Protein kinase-like (PK-like)"/>
    <property type="match status" value="1"/>
</dbReference>
<dbReference type="InterPro" id="IPR015015">
    <property type="entry name" value="F-actin-binding"/>
</dbReference>
<dbReference type="Pfam" id="PF08919">
    <property type="entry name" value="F_actin_bind"/>
    <property type="match status" value="1"/>
</dbReference>
<dbReference type="Gene3D" id="1.10.510.10">
    <property type="entry name" value="Transferase(Phosphotransferase) domain 1"/>
    <property type="match status" value="1"/>
</dbReference>
<dbReference type="Gene3D" id="2.30.30.40">
    <property type="entry name" value="SH3 Domains"/>
    <property type="match status" value="1"/>
</dbReference>
<name>A0A077YVR2_TRITR</name>
<evidence type="ECO:0000256" key="7">
    <source>
        <dbReference type="PROSITE-ProRule" id="PRU00191"/>
    </source>
</evidence>
<dbReference type="InterPro" id="IPR000980">
    <property type="entry name" value="SH2"/>
</dbReference>
<keyword evidence="5 9" id="KW-0067">ATP-binding</keyword>
<dbReference type="InterPro" id="IPR001452">
    <property type="entry name" value="SH3_domain"/>
</dbReference>
<evidence type="ECO:0000256" key="5">
    <source>
        <dbReference type="ARBA" id="ARBA00022840"/>
    </source>
</evidence>
<dbReference type="Pfam" id="PF07714">
    <property type="entry name" value="PK_Tyr_Ser-Thr"/>
    <property type="match status" value="2"/>
</dbReference>
<evidence type="ECO:0000256" key="1">
    <source>
        <dbReference type="ARBA" id="ARBA00022443"/>
    </source>
</evidence>
<reference evidence="14" key="2">
    <citation type="submission" date="2014-03" db="EMBL/GenBank/DDBJ databases">
        <title>The whipworm genome and dual-species transcriptomics of an intimate host-pathogen interaction.</title>
        <authorList>
            <person name="Foth B.J."/>
            <person name="Tsai I.J."/>
            <person name="Reid A.J."/>
            <person name="Bancroft A.J."/>
            <person name="Nichol S."/>
            <person name="Tracey A."/>
            <person name="Holroyd N."/>
            <person name="Cotton J.A."/>
            <person name="Stanley E.J."/>
            <person name="Zarowiecki M."/>
            <person name="Liu J.Z."/>
            <person name="Huckvale T."/>
            <person name="Cooper P.J."/>
            <person name="Grencis R.K."/>
            <person name="Berriman M."/>
        </authorList>
    </citation>
    <scope>NUCLEOTIDE SEQUENCE [LARGE SCALE GENOMIC DNA]</scope>
</reference>
<dbReference type="SMART" id="SM00252">
    <property type="entry name" value="SH2"/>
    <property type="match status" value="1"/>
</dbReference>
<keyword evidence="6 9" id="KW-0829">Tyrosine-protein kinase</keyword>
<evidence type="ECO:0000256" key="3">
    <source>
        <dbReference type="ARBA" id="ARBA00022741"/>
    </source>
</evidence>
<feature type="region of interest" description="Disordered" evidence="10">
    <location>
        <begin position="419"/>
        <end position="455"/>
    </location>
</feature>
<comment type="catalytic activity">
    <reaction evidence="9">
        <text>L-tyrosyl-[protein] + ATP = O-phospho-L-tyrosyl-[protein] + ADP + H(+)</text>
        <dbReference type="Rhea" id="RHEA:10596"/>
        <dbReference type="Rhea" id="RHEA-COMP:10136"/>
        <dbReference type="Rhea" id="RHEA-COMP:20101"/>
        <dbReference type="ChEBI" id="CHEBI:15378"/>
        <dbReference type="ChEBI" id="CHEBI:30616"/>
        <dbReference type="ChEBI" id="CHEBI:46858"/>
        <dbReference type="ChEBI" id="CHEBI:61978"/>
        <dbReference type="ChEBI" id="CHEBI:456216"/>
        <dbReference type="EC" id="2.7.10.2"/>
    </reaction>
</comment>
<keyword evidence="7" id="KW-0727">SH2 domain</keyword>
<dbReference type="PROSITE" id="PS50002">
    <property type="entry name" value="SH3"/>
    <property type="match status" value="1"/>
</dbReference>
<proteinExistence type="inferred from homology"/>
<evidence type="ECO:0000256" key="4">
    <source>
        <dbReference type="ARBA" id="ARBA00022777"/>
    </source>
</evidence>
<dbReference type="OrthoDB" id="4062651at2759"/>
<keyword evidence="15" id="KW-1185">Reference proteome</keyword>
<dbReference type="SUPFAM" id="SSF55550">
    <property type="entry name" value="SH2 domain"/>
    <property type="match status" value="1"/>
</dbReference>
<evidence type="ECO:0000256" key="8">
    <source>
        <dbReference type="PROSITE-ProRule" id="PRU00192"/>
    </source>
</evidence>
<dbReference type="Gene3D" id="3.30.200.20">
    <property type="entry name" value="Phosphorylase Kinase, domain 1"/>
    <property type="match status" value="1"/>
</dbReference>
<dbReference type="PROSITE" id="PS50001">
    <property type="entry name" value="SH2"/>
    <property type="match status" value="1"/>
</dbReference>
<dbReference type="PROSITE" id="PS50011">
    <property type="entry name" value="PROTEIN_KINASE_DOM"/>
    <property type="match status" value="1"/>
</dbReference>
<dbReference type="InterPro" id="IPR036860">
    <property type="entry name" value="SH2_dom_sf"/>
</dbReference>